<accession>A0A4U6D034</accession>
<name>A0A4U6D034_9BACT</name>
<evidence type="ECO:0000313" key="3">
    <source>
        <dbReference type="Proteomes" id="UP000304900"/>
    </source>
</evidence>
<dbReference type="PROSITE" id="PS51257">
    <property type="entry name" value="PROKAR_LIPOPROTEIN"/>
    <property type="match status" value="1"/>
</dbReference>
<keyword evidence="2" id="KW-0449">Lipoprotein</keyword>
<evidence type="ECO:0000256" key="1">
    <source>
        <dbReference type="SAM" id="SignalP"/>
    </source>
</evidence>
<proteinExistence type="predicted"/>
<keyword evidence="3" id="KW-1185">Reference proteome</keyword>
<sequence length="485" mass="52413">MKRAKIIRMAGLFLMAGMISCESMVDNLNTDLNNPTDASATLLLTGAQLGNVSVQEGHLARVASMWSGYFTGTDRQYKDIYSYNVTGASFNDVWQFVYQGVVGQMKLVIDKSAATNNRLVQGIAKITEANALGTAVACWGDIPLKEAADITKFPNPAFEPQIQVYGELQALLDEAIADLESGIGTSPGVADIHFAGDASKWKEAAYTLKARYYMETKEYALAATAAEKGITTAARSWMMVHGTTLNVNENLMYAFIARNRVGDINSSLALAPKFLNPASATYKGNAKTDETARYNHHFITLSTTGVVIPVSPNTNSTTTSRGLFGQSAPYPMVTYSENLLTAAESQARTTGFAAGLAKLNIYRAYLNAGGDLDATYKTGTYKYKYEAYATEDFASGGMLNKDGITADQALLREILLERYVTFNGQIIGFNDLRRTRTESVGVKLTPSAGSVLPERMIYSEAEVNSNTSAPNPVPGVFVKTAVNAK</sequence>
<organism evidence="2 3">
    <name type="scientific">Dyadobacter frigoris</name>
    <dbReference type="NCBI Taxonomy" id="2576211"/>
    <lineage>
        <taxon>Bacteria</taxon>
        <taxon>Pseudomonadati</taxon>
        <taxon>Bacteroidota</taxon>
        <taxon>Cytophagia</taxon>
        <taxon>Cytophagales</taxon>
        <taxon>Spirosomataceae</taxon>
        <taxon>Dyadobacter</taxon>
    </lineage>
</organism>
<dbReference type="RefSeq" id="WP_137341698.1">
    <property type="nucleotide sequence ID" value="NZ_BSQH01000002.1"/>
</dbReference>
<evidence type="ECO:0000313" key="2">
    <source>
        <dbReference type="EMBL" id="TKT90530.1"/>
    </source>
</evidence>
<gene>
    <name evidence="2" type="ORF">FDK13_19565</name>
</gene>
<dbReference type="Pfam" id="PF12771">
    <property type="entry name" value="SusD-like_2"/>
    <property type="match status" value="1"/>
</dbReference>
<protein>
    <submittedName>
        <fullName evidence="2">SusD/RagB family nutrient-binding outer membrane lipoprotein</fullName>
    </submittedName>
</protein>
<feature type="chain" id="PRO_5020694793" evidence="1">
    <location>
        <begin position="26"/>
        <end position="485"/>
    </location>
</feature>
<dbReference type="InterPro" id="IPR041662">
    <property type="entry name" value="SusD-like_2"/>
</dbReference>
<dbReference type="EMBL" id="SZVO01000009">
    <property type="protein sequence ID" value="TKT90530.1"/>
    <property type="molecule type" value="Genomic_DNA"/>
</dbReference>
<dbReference type="InterPro" id="IPR011990">
    <property type="entry name" value="TPR-like_helical_dom_sf"/>
</dbReference>
<comment type="caution">
    <text evidence="2">The sequence shown here is derived from an EMBL/GenBank/DDBJ whole genome shotgun (WGS) entry which is preliminary data.</text>
</comment>
<dbReference type="OrthoDB" id="622163at2"/>
<feature type="signal peptide" evidence="1">
    <location>
        <begin position="1"/>
        <end position="25"/>
    </location>
</feature>
<dbReference type="Proteomes" id="UP000304900">
    <property type="component" value="Unassembled WGS sequence"/>
</dbReference>
<reference evidence="2 3" key="1">
    <citation type="submission" date="2019-05" db="EMBL/GenBank/DDBJ databases">
        <title>Dyadobacter AR-3-8 sp. nov., isolated from arctic soil.</title>
        <authorList>
            <person name="Chaudhary D.K."/>
        </authorList>
    </citation>
    <scope>NUCLEOTIDE SEQUENCE [LARGE SCALE GENOMIC DNA]</scope>
    <source>
        <strain evidence="2 3">AR-3-8</strain>
    </source>
</reference>
<dbReference type="Gene3D" id="1.25.40.390">
    <property type="match status" value="1"/>
</dbReference>
<dbReference type="SUPFAM" id="SSF48452">
    <property type="entry name" value="TPR-like"/>
    <property type="match status" value="1"/>
</dbReference>
<keyword evidence="1" id="KW-0732">Signal</keyword>
<dbReference type="AlphaFoldDB" id="A0A4U6D034"/>